<comment type="similarity">
    <text evidence="8">Belongs to the peptidase S1 family. CLIP subfamily.</text>
</comment>
<dbReference type="InterPro" id="IPR009003">
    <property type="entry name" value="Peptidase_S1_PA"/>
</dbReference>
<sequence length="247" mass="27877">MKFTFVFLALICIYYSRSAEAQVRHIGGKDVPVIKYPFMAAIAYANQHVGNGAIINSKWILTSASAVFFVEEALYYVKVGADSFTSPGFWYEVFHIYRHPEFVGWDYNIALIQLKDNVRYTETVKPIALPGDDPEFFTGKLLSYGQNEHGTRHLREADYTIVADDRCVNFLTDSSARQMIIDKQGYCLFGHDQGQFYSDAGAPVVANDQLYGLFAFAEHHGGVNDGSVATRVFKFTTWIQEKMTQIG</sequence>
<keyword evidence="2" id="KW-0964">Secreted</keyword>
<evidence type="ECO:0000313" key="11">
    <source>
        <dbReference type="EnsemblMetazoa" id="AFUN018781-PA"/>
    </source>
</evidence>
<dbReference type="SUPFAM" id="SSF50494">
    <property type="entry name" value="Trypsin-like serine proteases"/>
    <property type="match status" value="1"/>
</dbReference>
<keyword evidence="3" id="KW-0399">Innate immunity</keyword>
<dbReference type="VEuPathDB" id="VectorBase:AFUN018781"/>
<dbReference type="SMART" id="SM00020">
    <property type="entry name" value="Tryp_SPc"/>
    <property type="match status" value="1"/>
</dbReference>
<dbReference type="InterPro" id="IPR051487">
    <property type="entry name" value="Ser/Thr_Proteases_Immune/Dev"/>
</dbReference>
<feature type="signal peptide" evidence="9">
    <location>
        <begin position="1"/>
        <end position="21"/>
    </location>
</feature>
<evidence type="ECO:0000256" key="3">
    <source>
        <dbReference type="ARBA" id="ARBA00022588"/>
    </source>
</evidence>
<evidence type="ECO:0000256" key="2">
    <source>
        <dbReference type="ARBA" id="ARBA00022525"/>
    </source>
</evidence>
<dbReference type="PANTHER" id="PTHR24256">
    <property type="entry name" value="TRYPTASE-RELATED"/>
    <property type="match status" value="1"/>
</dbReference>
<evidence type="ECO:0000256" key="9">
    <source>
        <dbReference type="SAM" id="SignalP"/>
    </source>
</evidence>
<keyword evidence="7" id="KW-0325">Glycoprotein</keyword>
<dbReference type="Pfam" id="PF00089">
    <property type="entry name" value="Trypsin"/>
    <property type="match status" value="1"/>
</dbReference>
<reference evidence="11" key="1">
    <citation type="submission" date="2020-05" db="UniProtKB">
        <authorList>
            <consortium name="EnsemblMetazoa"/>
        </authorList>
    </citation>
    <scope>IDENTIFICATION</scope>
    <source>
        <strain evidence="11">FUMOZ</strain>
    </source>
</reference>
<dbReference type="EnsemblMetazoa" id="AFUN018781-RA">
    <property type="protein sequence ID" value="AFUN018781-PA"/>
    <property type="gene ID" value="AFUN018781"/>
</dbReference>
<dbReference type="Gene3D" id="2.40.10.10">
    <property type="entry name" value="Trypsin-like serine proteases"/>
    <property type="match status" value="1"/>
</dbReference>
<dbReference type="VEuPathDB" id="VectorBase:AFUN2_006349"/>
<comment type="subcellular location">
    <subcellularLocation>
        <location evidence="1">Secreted</location>
    </subcellularLocation>
</comment>
<accession>A0A4Y0BFL0</accession>
<evidence type="ECO:0000256" key="5">
    <source>
        <dbReference type="ARBA" id="ARBA00022859"/>
    </source>
</evidence>
<evidence type="ECO:0000256" key="6">
    <source>
        <dbReference type="ARBA" id="ARBA00023157"/>
    </source>
</evidence>
<dbReference type="GO" id="GO:0005576">
    <property type="term" value="C:extracellular region"/>
    <property type="evidence" value="ECO:0007669"/>
    <property type="project" value="UniProtKB-SubCell"/>
</dbReference>
<dbReference type="InterPro" id="IPR001254">
    <property type="entry name" value="Trypsin_dom"/>
</dbReference>
<feature type="chain" id="PRO_5021335477" evidence="9">
    <location>
        <begin position="22"/>
        <end position="247"/>
    </location>
</feature>
<evidence type="ECO:0000256" key="1">
    <source>
        <dbReference type="ARBA" id="ARBA00004613"/>
    </source>
</evidence>
<dbReference type="InterPro" id="IPR043504">
    <property type="entry name" value="Peptidase_S1_PA_chymotrypsin"/>
</dbReference>
<protein>
    <submittedName>
        <fullName evidence="11">Peptidase S1 domain-containing protein</fullName>
    </submittedName>
</protein>
<evidence type="ECO:0000256" key="4">
    <source>
        <dbReference type="ARBA" id="ARBA00022729"/>
    </source>
</evidence>
<dbReference type="STRING" id="62324.A0A4Y0BFL0"/>
<name>A0A4Y0BFL0_ANOFN</name>
<keyword evidence="4 9" id="KW-0732">Signal</keyword>
<dbReference type="AlphaFoldDB" id="A0A4Y0BFL0"/>
<feature type="domain" description="Peptidase S1" evidence="10">
    <location>
        <begin position="25"/>
        <end position="244"/>
    </location>
</feature>
<evidence type="ECO:0000259" key="10">
    <source>
        <dbReference type="PROSITE" id="PS50240"/>
    </source>
</evidence>
<dbReference type="GO" id="GO:0045087">
    <property type="term" value="P:innate immune response"/>
    <property type="evidence" value="ECO:0007669"/>
    <property type="project" value="UniProtKB-KW"/>
</dbReference>
<keyword evidence="5" id="KW-0391">Immunity</keyword>
<dbReference type="GO" id="GO:0006508">
    <property type="term" value="P:proteolysis"/>
    <property type="evidence" value="ECO:0007669"/>
    <property type="project" value="InterPro"/>
</dbReference>
<organism evidence="11">
    <name type="scientific">Anopheles funestus</name>
    <name type="common">African malaria mosquito</name>
    <dbReference type="NCBI Taxonomy" id="62324"/>
    <lineage>
        <taxon>Eukaryota</taxon>
        <taxon>Metazoa</taxon>
        <taxon>Ecdysozoa</taxon>
        <taxon>Arthropoda</taxon>
        <taxon>Hexapoda</taxon>
        <taxon>Insecta</taxon>
        <taxon>Pterygota</taxon>
        <taxon>Neoptera</taxon>
        <taxon>Endopterygota</taxon>
        <taxon>Diptera</taxon>
        <taxon>Nematocera</taxon>
        <taxon>Culicoidea</taxon>
        <taxon>Culicidae</taxon>
        <taxon>Anophelinae</taxon>
        <taxon>Anopheles</taxon>
    </lineage>
</organism>
<dbReference type="GO" id="GO:0004252">
    <property type="term" value="F:serine-type endopeptidase activity"/>
    <property type="evidence" value="ECO:0007669"/>
    <property type="project" value="InterPro"/>
</dbReference>
<keyword evidence="6" id="KW-1015">Disulfide bond</keyword>
<evidence type="ECO:0000256" key="8">
    <source>
        <dbReference type="ARBA" id="ARBA00024195"/>
    </source>
</evidence>
<evidence type="ECO:0000256" key="7">
    <source>
        <dbReference type="ARBA" id="ARBA00023180"/>
    </source>
</evidence>
<dbReference type="PROSITE" id="PS50240">
    <property type="entry name" value="TRYPSIN_DOM"/>
    <property type="match status" value="1"/>
</dbReference>
<proteinExistence type="inferred from homology"/>